<dbReference type="Gene3D" id="3.40.50.1980">
    <property type="entry name" value="Nitrogenase molybdenum iron protein domain"/>
    <property type="match status" value="2"/>
</dbReference>
<dbReference type="Proteomes" id="UP001594351">
    <property type="component" value="Unassembled WGS sequence"/>
</dbReference>
<gene>
    <name evidence="3" type="ORF">ACFL27_00950</name>
</gene>
<evidence type="ECO:0000313" key="4">
    <source>
        <dbReference type="Proteomes" id="UP001594351"/>
    </source>
</evidence>
<keyword evidence="1" id="KW-0732">Signal</keyword>
<dbReference type="InterPro" id="IPR002491">
    <property type="entry name" value="ABC_transptr_periplasmic_BD"/>
</dbReference>
<dbReference type="PANTHER" id="PTHR30535:SF34">
    <property type="entry name" value="MOLYBDATE-BINDING PROTEIN MOLA"/>
    <property type="match status" value="1"/>
</dbReference>
<proteinExistence type="predicted"/>
<evidence type="ECO:0000313" key="3">
    <source>
        <dbReference type="EMBL" id="MFC1848749.1"/>
    </source>
</evidence>
<sequence length="315" mass="34230">MTKHKGKIFFLVLFLIGLGISYLIRSATEVTSPLSSPSALQSKPSRIICMAPNITETVFALGGGSTVVGVADFTTYPPQAKNLPRVGGYIDPNYEKILVLRPDLIIIQGIHSQLADFCRKKSIRLLAVDMNDLASIYSGMREIGQAIGRGETAQHFVSSIQRDLARIRGRVQGRKRPLIFISLGRKIGTLLGLFTTGNNSFVGELIDLAGGENVFASLQSFYPQISKEALIKRGPDMIIETFAGQTLTPRERNQIIADWDALPMLPAVKNKNIVVVTADFLLIPGPRLVQSAAYLARIFHPECFTATGSKAGSGS</sequence>
<dbReference type="SUPFAM" id="SSF53807">
    <property type="entry name" value="Helical backbone' metal receptor"/>
    <property type="match status" value="1"/>
</dbReference>
<dbReference type="InterPro" id="IPR054828">
    <property type="entry name" value="Vit_B12_bind_prot"/>
</dbReference>
<dbReference type="PROSITE" id="PS50983">
    <property type="entry name" value="FE_B12_PBP"/>
    <property type="match status" value="1"/>
</dbReference>
<name>A0ABV6YRB6_UNCC1</name>
<reference evidence="3 4" key="1">
    <citation type="submission" date="2024-09" db="EMBL/GenBank/DDBJ databases">
        <title>Laminarin stimulates single cell rates of sulfate reduction while oxygen inhibits transcriptomic activity in coastal marine sediment.</title>
        <authorList>
            <person name="Lindsay M."/>
            <person name="Orcutt B."/>
            <person name="Emerson D."/>
            <person name="Stepanauskas R."/>
            <person name="D'Angelo T."/>
        </authorList>
    </citation>
    <scope>NUCLEOTIDE SEQUENCE [LARGE SCALE GENOMIC DNA]</scope>
    <source>
        <strain evidence="3">SAG AM-311-K15</strain>
    </source>
</reference>
<evidence type="ECO:0000259" key="2">
    <source>
        <dbReference type="PROSITE" id="PS50983"/>
    </source>
</evidence>
<feature type="domain" description="Fe/B12 periplasmic-binding" evidence="2">
    <location>
        <begin position="46"/>
        <end position="303"/>
    </location>
</feature>
<accession>A0ABV6YRB6</accession>
<dbReference type="EMBL" id="JBHPBY010000006">
    <property type="protein sequence ID" value="MFC1848749.1"/>
    <property type="molecule type" value="Genomic_DNA"/>
</dbReference>
<comment type="caution">
    <text evidence="3">The sequence shown here is derived from an EMBL/GenBank/DDBJ whole genome shotgun (WGS) entry which is preliminary data.</text>
</comment>
<keyword evidence="4" id="KW-1185">Reference proteome</keyword>
<protein>
    <submittedName>
        <fullName evidence="3">ABC transporter substrate-binding protein</fullName>
    </submittedName>
</protein>
<organism evidence="3 4">
    <name type="scientific">candidate division CSSED10-310 bacterium</name>
    <dbReference type="NCBI Taxonomy" id="2855610"/>
    <lineage>
        <taxon>Bacteria</taxon>
        <taxon>Bacteria division CSSED10-310</taxon>
    </lineage>
</organism>
<dbReference type="InterPro" id="IPR050902">
    <property type="entry name" value="ABC_Transporter_SBP"/>
</dbReference>
<dbReference type="PANTHER" id="PTHR30535">
    <property type="entry name" value="VITAMIN B12-BINDING PROTEIN"/>
    <property type="match status" value="1"/>
</dbReference>
<dbReference type="NCBIfam" id="NF038402">
    <property type="entry name" value="TroA_like"/>
    <property type="match status" value="1"/>
</dbReference>
<evidence type="ECO:0000256" key="1">
    <source>
        <dbReference type="ARBA" id="ARBA00022729"/>
    </source>
</evidence>
<dbReference type="Pfam" id="PF01497">
    <property type="entry name" value="Peripla_BP_2"/>
    <property type="match status" value="1"/>
</dbReference>